<evidence type="ECO:0000313" key="2">
    <source>
        <dbReference type="EMBL" id="KAE9974450.1"/>
    </source>
</evidence>
<reference evidence="2 4" key="1">
    <citation type="submission" date="2019-07" db="EMBL/GenBank/DDBJ databases">
        <title>Venturia inaequalis Genome Resource.</title>
        <authorList>
            <person name="Lichtner F.J."/>
        </authorList>
    </citation>
    <scope>NUCLEOTIDE SEQUENCE [LARGE SCALE GENOMIC DNA]</scope>
    <source>
        <strain evidence="3">Bline_iso_100314</strain>
        <strain evidence="2 4">DMI_063113</strain>
    </source>
</reference>
<dbReference type="AlphaFoldDB" id="A0A8H3UQH4"/>
<gene>
    <name evidence="3" type="ORF">BLS_004928</name>
    <name evidence="2" type="ORF">EG327_008745</name>
</gene>
<evidence type="ECO:0008006" key="5">
    <source>
        <dbReference type="Google" id="ProtNLM"/>
    </source>
</evidence>
<keyword evidence="1" id="KW-0812">Transmembrane</keyword>
<accession>A0A8H3UQH4</accession>
<name>A0A8H3UQH4_VENIN</name>
<keyword evidence="4" id="KW-1185">Reference proteome</keyword>
<comment type="caution">
    <text evidence="2">The sequence shown here is derived from an EMBL/GenBank/DDBJ whole genome shotgun (WGS) entry which is preliminary data.</text>
</comment>
<evidence type="ECO:0000256" key="1">
    <source>
        <dbReference type="SAM" id="Phobius"/>
    </source>
</evidence>
<sequence>MPFPPKPNDTGILYDVNLRDEKTETRKAKGYHGWEAGAPHDPNHQAPFEYIPNMPHWRRRITASLWYMVALHGCLALLAMAIIVLITVFTAKVDSAASRTESGIPISFNASENVVPVITVISMVNGSSFTFEELATRIVETTTTSSASAAVVTKQLDATKVVFYTPPPTTITTAVRAKRN</sequence>
<dbReference type="EMBL" id="WNWQ01000033">
    <property type="protein sequence ID" value="KAE9983093.1"/>
    <property type="molecule type" value="Genomic_DNA"/>
</dbReference>
<evidence type="ECO:0000313" key="3">
    <source>
        <dbReference type="EMBL" id="KAE9983093.1"/>
    </source>
</evidence>
<feature type="transmembrane region" description="Helical" evidence="1">
    <location>
        <begin position="65"/>
        <end position="89"/>
    </location>
</feature>
<proteinExistence type="predicted"/>
<keyword evidence="1" id="KW-1133">Transmembrane helix</keyword>
<evidence type="ECO:0000313" key="4">
    <source>
        <dbReference type="Proteomes" id="UP000490939"/>
    </source>
</evidence>
<organism evidence="2 4">
    <name type="scientific">Venturia inaequalis</name>
    <name type="common">Apple scab fungus</name>
    <dbReference type="NCBI Taxonomy" id="5025"/>
    <lineage>
        <taxon>Eukaryota</taxon>
        <taxon>Fungi</taxon>
        <taxon>Dikarya</taxon>
        <taxon>Ascomycota</taxon>
        <taxon>Pezizomycotina</taxon>
        <taxon>Dothideomycetes</taxon>
        <taxon>Pleosporomycetidae</taxon>
        <taxon>Venturiales</taxon>
        <taxon>Venturiaceae</taxon>
        <taxon>Venturia</taxon>
    </lineage>
</organism>
<dbReference type="Proteomes" id="UP000433883">
    <property type="component" value="Unassembled WGS sequence"/>
</dbReference>
<dbReference type="Proteomes" id="UP000490939">
    <property type="component" value="Unassembled WGS sequence"/>
</dbReference>
<keyword evidence="1" id="KW-0472">Membrane</keyword>
<dbReference type="EMBL" id="WNWR01000559">
    <property type="protein sequence ID" value="KAE9974450.1"/>
    <property type="molecule type" value="Genomic_DNA"/>
</dbReference>
<protein>
    <recommendedName>
        <fullName evidence="5">Transmembrane protein</fullName>
    </recommendedName>
</protein>